<keyword evidence="8" id="KW-0732">Signal</keyword>
<dbReference type="Gene3D" id="2.40.70.10">
    <property type="entry name" value="Acid Proteases"/>
    <property type="match status" value="2"/>
</dbReference>
<dbReference type="AlphaFoldDB" id="B4MAU8"/>
<dbReference type="FunFam" id="2.40.70.10:FF:000115">
    <property type="entry name" value="Lysosomal aspartic protease"/>
    <property type="match status" value="1"/>
</dbReference>
<keyword evidence="3 7" id="KW-0064">Aspartyl protease</keyword>
<evidence type="ECO:0000256" key="1">
    <source>
        <dbReference type="ARBA" id="ARBA00007447"/>
    </source>
</evidence>
<name>B4MAU8_DROVI</name>
<dbReference type="Gene3D" id="2.60.40.1960">
    <property type="match status" value="1"/>
</dbReference>
<dbReference type="EMBL" id="CH940655">
    <property type="protein sequence ID" value="EDW66357.1"/>
    <property type="molecule type" value="Genomic_DNA"/>
</dbReference>
<feature type="disulfide bond" evidence="6">
    <location>
        <begin position="116"/>
        <end position="121"/>
    </location>
</feature>
<evidence type="ECO:0000259" key="9">
    <source>
        <dbReference type="PROSITE" id="PS51767"/>
    </source>
</evidence>
<keyword evidence="6" id="KW-1015">Disulfide bond</keyword>
<dbReference type="PRINTS" id="PR00792">
    <property type="entry name" value="PEPSIN"/>
</dbReference>
<dbReference type="OrthoDB" id="771136at2759"/>
<accession>B4MAU8</accession>
<dbReference type="GO" id="GO:0004190">
    <property type="term" value="F:aspartic-type endopeptidase activity"/>
    <property type="evidence" value="ECO:0007669"/>
    <property type="project" value="UniProtKB-KW"/>
</dbReference>
<keyword evidence="11" id="KW-1185">Reference proteome</keyword>
<keyword evidence="2 7" id="KW-0645">Protease</keyword>
<organism evidence="10 11">
    <name type="scientific">Drosophila virilis</name>
    <name type="common">Fruit fly</name>
    <dbReference type="NCBI Taxonomy" id="7244"/>
    <lineage>
        <taxon>Eukaryota</taxon>
        <taxon>Metazoa</taxon>
        <taxon>Ecdysozoa</taxon>
        <taxon>Arthropoda</taxon>
        <taxon>Hexapoda</taxon>
        <taxon>Insecta</taxon>
        <taxon>Pterygota</taxon>
        <taxon>Neoptera</taxon>
        <taxon>Endopterygota</taxon>
        <taxon>Diptera</taxon>
        <taxon>Brachycera</taxon>
        <taxon>Muscomorpha</taxon>
        <taxon>Ephydroidea</taxon>
        <taxon>Drosophilidae</taxon>
        <taxon>Drosophila</taxon>
    </lineage>
</organism>
<evidence type="ECO:0000256" key="3">
    <source>
        <dbReference type="ARBA" id="ARBA00022750"/>
    </source>
</evidence>
<dbReference type="OMA" id="DNITMNG"/>
<dbReference type="HOGENOM" id="CLU_013253_3_2_1"/>
<evidence type="ECO:0000256" key="4">
    <source>
        <dbReference type="ARBA" id="ARBA00022801"/>
    </source>
</evidence>
<feature type="chain" id="PRO_5002817533" description="Peptidase A1 domain-containing protein" evidence="8">
    <location>
        <begin position="22"/>
        <end position="423"/>
    </location>
</feature>
<evidence type="ECO:0000313" key="11">
    <source>
        <dbReference type="Proteomes" id="UP000008792"/>
    </source>
</evidence>
<dbReference type="GO" id="GO:0006508">
    <property type="term" value="P:proteolysis"/>
    <property type="evidence" value="ECO:0007669"/>
    <property type="project" value="UniProtKB-KW"/>
</dbReference>
<dbReference type="PROSITE" id="PS00141">
    <property type="entry name" value="ASP_PROTEASE"/>
    <property type="match status" value="1"/>
</dbReference>
<dbReference type="PANTHER" id="PTHR47966:SF51">
    <property type="entry name" value="BETA-SITE APP-CLEAVING ENZYME, ISOFORM A-RELATED"/>
    <property type="match status" value="1"/>
</dbReference>
<dbReference type="MEROPS" id="A01.A63"/>
<dbReference type="InParanoid" id="B4MAU8"/>
<evidence type="ECO:0000256" key="7">
    <source>
        <dbReference type="RuleBase" id="RU000454"/>
    </source>
</evidence>
<protein>
    <recommendedName>
        <fullName evidence="9">Peptidase A1 domain-containing protein</fullName>
    </recommendedName>
</protein>
<dbReference type="InterPro" id="IPR033121">
    <property type="entry name" value="PEPTIDASE_A1"/>
</dbReference>
<dbReference type="STRING" id="7244.B4MAU8"/>
<evidence type="ECO:0000256" key="2">
    <source>
        <dbReference type="ARBA" id="ARBA00022670"/>
    </source>
</evidence>
<feature type="active site" evidence="5">
    <location>
        <position position="103"/>
    </location>
</feature>
<keyword evidence="4 7" id="KW-0378">Hydrolase</keyword>
<reference evidence="10 11" key="1">
    <citation type="journal article" date="2007" name="Nature">
        <title>Evolution of genes and genomes on the Drosophila phylogeny.</title>
        <authorList>
            <consortium name="Drosophila 12 Genomes Consortium"/>
            <person name="Clark A.G."/>
            <person name="Eisen M.B."/>
            <person name="Smith D.R."/>
            <person name="Bergman C.M."/>
            <person name="Oliver B."/>
            <person name="Markow T.A."/>
            <person name="Kaufman T.C."/>
            <person name="Kellis M."/>
            <person name="Gelbart W."/>
            <person name="Iyer V.N."/>
            <person name="Pollard D.A."/>
            <person name="Sackton T.B."/>
            <person name="Larracuente A.M."/>
            <person name="Singh N.D."/>
            <person name="Abad J.P."/>
            <person name="Abt D.N."/>
            <person name="Adryan B."/>
            <person name="Aguade M."/>
            <person name="Akashi H."/>
            <person name="Anderson W.W."/>
            <person name="Aquadro C.F."/>
            <person name="Ardell D.H."/>
            <person name="Arguello R."/>
            <person name="Artieri C.G."/>
            <person name="Barbash D.A."/>
            <person name="Barker D."/>
            <person name="Barsanti P."/>
            <person name="Batterham P."/>
            <person name="Batzoglou S."/>
            <person name="Begun D."/>
            <person name="Bhutkar A."/>
            <person name="Blanco E."/>
            <person name="Bosak S.A."/>
            <person name="Bradley R.K."/>
            <person name="Brand A.D."/>
            <person name="Brent M.R."/>
            <person name="Brooks A.N."/>
            <person name="Brown R.H."/>
            <person name="Butlin R.K."/>
            <person name="Caggese C."/>
            <person name="Calvi B.R."/>
            <person name="Bernardo de Carvalho A."/>
            <person name="Caspi A."/>
            <person name="Castrezana S."/>
            <person name="Celniker S.E."/>
            <person name="Chang J.L."/>
            <person name="Chapple C."/>
            <person name="Chatterji S."/>
            <person name="Chinwalla A."/>
            <person name="Civetta A."/>
            <person name="Clifton S.W."/>
            <person name="Comeron J.M."/>
            <person name="Costello J.C."/>
            <person name="Coyne J.A."/>
            <person name="Daub J."/>
            <person name="David R.G."/>
            <person name="Delcher A.L."/>
            <person name="Delehaunty K."/>
            <person name="Do C.B."/>
            <person name="Ebling H."/>
            <person name="Edwards K."/>
            <person name="Eickbush T."/>
            <person name="Evans J.D."/>
            <person name="Filipski A."/>
            <person name="Findeiss S."/>
            <person name="Freyhult E."/>
            <person name="Fulton L."/>
            <person name="Fulton R."/>
            <person name="Garcia A.C."/>
            <person name="Gardiner A."/>
            <person name="Garfield D.A."/>
            <person name="Garvin B.E."/>
            <person name="Gibson G."/>
            <person name="Gilbert D."/>
            <person name="Gnerre S."/>
            <person name="Godfrey J."/>
            <person name="Good R."/>
            <person name="Gotea V."/>
            <person name="Gravely B."/>
            <person name="Greenberg A.J."/>
            <person name="Griffiths-Jones S."/>
            <person name="Gross S."/>
            <person name="Guigo R."/>
            <person name="Gustafson E.A."/>
            <person name="Haerty W."/>
            <person name="Hahn M.W."/>
            <person name="Halligan D.L."/>
            <person name="Halpern A.L."/>
            <person name="Halter G.M."/>
            <person name="Han M.V."/>
            <person name="Heger A."/>
            <person name="Hillier L."/>
            <person name="Hinrichs A.S."/>
            <person name="Holmes I."/>
            <person name="Hoskins R.A."/>
            <person name="Hubisz M.J."/>
            <person name="Hultmark D."/>
            <person name="Huntley M.A."/>
            <person name="Jaffe D.B."/>
            <person name="Jagadeeshan S."/>
            <person name="Jeck W.R."/>
            <person name="Johnson J."/>
            <person name="Jones C.D."/>
            <person name="Jordan W.C."/>
            <person name="Karpen G.H."/>
            <person name="Kataoka E."/>
            <person name="Keightley P.D."/>
            <person name="Kheradpour P."/>
            <person name="Kirkness E.F."/>
            <person name="Koerich L.B."/>
            <person name="Kristiansen K."/>
            <person name="Kudrna D."/>
            <person name="Kulathinal R.J."/>
            <person name="Kumar S."/>
            <person name="Kwok R."/>
            <person name="Lander E."/>
            <person name="Langley C.H."/>
            <person name="Lapoint R."/>
            <person name="Lazzaro B.P."/>
            <person name="Lee S.J."/>
            <person name="Levesque L."/>
            <person name="Li R."/>
            <person name="Lin C.F."/>
            <person name="Lin M.F."/>
            <person name="Lindblad-Toh K."/>
            <person name="Llopart A."/>
            <person name="Long M."/>
            <person name="Low L."/>
            <person name="Lozovsky E."/>
            <person name="Lu J."/>
            <person name="Luo M."/>
            <person name="Machado C.A."/>
            <person name="Makalowski W."/>
            <person name="Marzo M."/>
            <person name="Matsuda M."/>
            <person name="Matzkin L."/>
            <person name="McAllister B."/>
            <person name="McBride C.S."/>
            <person name="McKernan B."/>
            <person name="McKernan K."/>
            <person name="Mendez-Lago M."/>
            <person name="Minx P."/>
            <person name="Mollenhauer M.U."/>
            <person name="Montooth K."/>
            <person name="Mount S.M."/>
            <person name="Mu X."/>
            <person name="Myers E."/>
            <person name="Negre B."/>
            <person name="Newfeld S."/>
            <person name="Nielsen R."/>
            <person name="Noor M.A."/>
            <person name="O'Grady P."/>
            <person name="Pachter L."/>
            <person name="Papaceit M."/>
            <person name="Parisi M.J."/>
            <person name="Parisi M."/>
            <person name="Parts L."/>
            <person name="Pedersen J.S."/>
            <person name="Pesole G."/>
            <person name="Phillippy A.M."/>
            <person name="Ponting C.P."/>
            <person name="Pop M."/>
            <person name="Porcelli D."/>
            <person name="Powell J.R."/>
            <person name="Prohaska S."/>
            <person name="Pruitt K."/>
            <person name="Puig M."/>
            <person name="Quesneville H."/>
            <person name="Ram K.R."/>
            <person name="Rand D."/>
            <person name="Rasmussen M.D."/>
            <person name="Reed L.K."/>
            <person name="Reenan R."/>
            <person name="Reily A."/>
            <person name="Remington K.A."/>
            <person name="Rieger T.T."/>
            <person name="Ritchie M.G."/>
            <person name="Robin C."/>
            <person name="Rogers Y.H."/>
            <person name="Rohde C."/>
            <person name="Rozas J."/>
            <person name="Rubenfield M.J."/>
            <person name="Ruiz A."/>
            <person name="Russo S."/>
            <person name="Salzberg S.L."/>
            <person name="Sanchez-Gracia A."/>
            <person name="Saranga D.J."/>
            <person name="Sato H."/>
            <person name="Schaeffer S.W."/>
            <person name="Schatz M.C."/>
            <person name="Schlenke T."/>
            <person name="Schwartz R."/>
            <person name="Segarra C."/>
            <person name="Singh R.S."/>
            <person name="Sirot L."/>
            <person name="Sirota M."/>
            <person name="Sisneros N.B."/>
            <person name="Smith C.D."/>
            <person name="Smith T.F."/>
            <person name="Spieth J."/>
            <person name="Stage D.E."/>
            <person name="Stark A."/>
            <person name="Stephan W."/>
            <person name="Strausberg R.L."/>
            <person name="Strempel S."/>
            <person name="Sturgill D."/>
            <person name="Sutton G."/>
            <person name="Sutton G.G."/>
            <person name="Tao W."/>
            <person name="Teichmann S."/>
            <person name="Tobari Y.N."/>
            <person name="Tomimura Y."/>
            <person name="Tsolas J.M."/>
            <person name="Valente V.L."/>
            <person name="Venter E."/>
            <person name="Venter J.C."/>
            <person name="Vicario S."/>
            <person name="Vieira F.G."/>
            <person name="Vilella A.J."/>
            <person name="Villasante A."/>
            <person name="Walenz B."/>
            <person name="Wang J."/>
            <person name="Wasserman M."/>
            <person name="Watts T."/>
            <person name="Wilson D."/>
            <person name="Wilson R.K."/>
            <person name="Wing R.A."/>
            <person name="Wolfner M.F."/>
            <person name="Wong A."/>
            <person name="Wong G.K."/>
            <person name="Wu C.I."/>
            <person name="Wu G."/>
            <person name="Yamamoto D."/>
            <person name="Yang H.P."/>
            <person name="Yang S.P."/>
            <person name="Yorke J.A."/>
            <person name="Yoshida K."/>
            <person name="Zdobnov E."/>
            <person name="Zhang P."/>
            <person name="Zhang Y."/>
            <person name="Zimin A.V."/>
            <person name="Baldwin J."/>
            <person name="Abdouelleil A."/>
            <person name="Abdulkadir J."/>
            <person name="Abebe A."/>
            <person name="Abera B."/>
            <person name="Abreu J."/>
            <person name="Acer S.C."/>
            <person name="Aftuck L."/>
            <person name="Alexander A."/>
            <person name="An P."/>
            <person name="Anderson E."/>
            <person name="Anderson S."/>
            <person name="Arachi H."/>
            <person name="Azer M."/>
            <person name="Bachantsang P."/>
            <person name="Barry A."/>
            <person name="Bayul T."/>
            <person name="Berlin A."/>
            <person name="Bessette D."/>
            <person name="Bloom T."/>
            <person name="Blye J."/>
            <person name="Boguslavskiy L."/>
            <person name="Bonnet C."/>
            <person name="Boukhgalter B."/>
            <person name="Bourzgui I."/>
            <person name="Brown A."/>
            <person name="Cahill P."/>
            <person name="Channer S."/>
            <person name="Cheshatsang Y."/>
            <person name="Chuda L."/>
            <person name="Citroen M."/>
            <person name="Collymore A."/>
            <person name="Cooke P."/>
            <person name="Costello M."/>
            <person name="D'Aco K."/>
            <person name="Daza R."/>
            <person name="De Haan G."/>
            <person name="DeGray S."/>
            <person name="DeMaso C."/>
            <person name="Dhargay N."/>
            <person name="Dooley K."/>
            <person name="Dooley E."/>
            <person name="Doricent M."/>
            <person name="Dorje P."/>
            <person name="Dorjee K."/>
            <person name="Dupes A."/>
            <person name="Elong R."/>
            <person name="Falk J."/>
            <person name="Farina A."/>
            <person name="Faro S."/>
            <person name="Ferguson D."/>
            <person name="Fisher S."/>
            <person name="Foley C.D."/>
            <person name="Franke A."/>
            <person name="Friedrich D."/>
            <person name="Gadbois L."/>
            <person name="Gearin G."/>
            <person name="Gearin C.R."/>
            <person name="Giannoukos G."/>
            <person name="Goode T."/>
            <person name="Graham J."/>
            <person name="Grandbois E."/>
            <person name="Grewal S."/>
            <person name="Gyaltsen K."/>
            <person name="Hafez N."/>
            <person name="Hagos B."/>
            <person name="Hall J."/>
            <person name="Henson C."/>
            <person name="Hollinger A."/>
            <person name="Honan T."/>
            <person name="Huard M.D."/>
            <person name="Hughes L."/>
            <person name="Hurhula B."/>
            <person name="Husby M.E."/>
            <person name="Kamat A."/>
            <person name="Kanga B."/>
            <person name="Kashin S."/>
            <person name="Khazanovich D."/>
            <person name="Kisner P."/>
            <person name="Lance K."/>
            <person name="Lara M."/>
            <person name="Lee W."/>
            <person name="Lennon N."/>
            <person name="Letendre F."/>
            <person name="LeVine R."/>
            <person name="Lipovsky A."/>
            <person name="Liu X."/>
            <person name="Liu J."/>
            <person name="Liu S."/>
            <person name="Lokyitsang T."/>
            <person name="Lokyitsang Y."/>
            <person name="Lubonja R."/>
            <person name="Lui A."/>
            <person name="MacDonald P."/>
            <person name="Magnisalis V."/>
            <person name="Maru K."/>
            <person name="Matthews C."/>
            <person name="McCusker W."/>
            <person name="McDonough S."/>
            <person name="Mehta T."/>
            <person name="Meldrim J."/>
            <person name="Meneus L."/>
            <person name="Mihai O."/>
            <person name="Mihalev A."/>
            <person name="Mihova T."/>
            <person name="Mittelman R."/>
            <person name="Mlenga V."/>
            <person name="Montmayeur A."/>
            <person name="Mulrain L."/>
            <person name="Navidi A."/>
            <person name="Naylor J."/>
            <person name="Negash T."/>
            <person name="Nguyen T."/>
            <person name="Nguyen N."/>
            <person name="Nicol R."/>
            <person name="Norbu C."/>
            <person name="Norbu N."/>
            <person name="Novod N."/>
            <person name="O'Neill B."/>
            <person name="Osman S."/>
            <person name="Markiewicz E."/>
            <person name="Oyono O.L."/>
            <person name="Patti C."/>
            <person name="Phunkhang P."/>
            <person name="Pierre F."/>
            <person name="Priest M."/>
            <person name="Raghuraman S."/>
            <person name="Rege F."/>
            <person name="Reyes R."/>
            <person name="Rise C."/>
            <person name="Rogov P."/>
            <person name="Ross K."/>
            <person name="Ryan E."/>
            <person name="Settipalli S."/>
            <person name="Shea T."/>
            <person name="Sherpa N."/>
            <person name="Shi L."/>
            <person name="Shih D."/>
            <person name="Sparrow T."/>
            <person name="Spaulding J."/>
            <person name="Stalker J."/>
            <person name="Stange-Thomann N."/>
            <person name="Stavropoulos S."/>
            <person name="Stone C."/>
            <person name="Strader C."/>
            <person name="Tesfaye S."/>
            <person name="Thomson T."/>
            <person name="Thoulutsang Y."/>
            <person name="Thoulutsang D."/>
            <person name="Topham K."/>
            <person name="Topping I."/>
            <person name="Tsamla T."/>
            <person name="Vassiliev H."/>
            <person name="Vo A."/>
            <person name="Wangchuk T."/>
            <person name="Wangdi T."/>
            <person name="Weiand M."/>
            <person name="Wilkinson J."/>
            <person name="Wilson A."/>
            <person name="Yadav S."/>
            <person name="Young G."/>
            <person name="Yu Q."/>
            <person name="Zembek L."/>
            <person name="Zhong D."/>
            <person name="Zimmer A."/>
            <person name="Zwirko Z."/>
            <person name="Jaffe D.B."/>
            <person name="Alvarez P."/>
            <person name="Brockman W."/>
            <person name="Butler J."/>
            <person name="Chin C."/>
            <person name="Gnerre S."/>
            <person name="Grabherr M."/>
            <person name="Kleber M."/>
            <person name="Mauceli E."/>
            <person name="MacCallum I."/>
        </authorList>
    </citation>
    <scope>NUCLEOTIDE SEQUENCE [LARGE SCALE GENOMIC DNA]</scope>
    <source>
        <strain evidence="11">Tucson 15010-1051.87</strain>
    </source>
</reference>
<dbReference type="eggNOG" id="KOG1339">
    <property type="taxonomic scope" value="Eukaryota"/>
</dbReference>
<dbReference type="KEGG" id="dvi:6634594"/>
<proteinExistence type="inferred from homology"/>
<evidence type="ECO:0000256" key="6">
    <source>
        <dbReference type="PIRSR" id="PIRSR601461-2"/>
    </source>
</evidence>
<dbReference type="PROSITE" id="PS51767">
    <property type="entry name" value="PEPTIDASE_A1"/>
    <property type="match status" value="1"/>
</dbReference>
<gene>
    <name evidence="10" type="primary">Dvir\GJ15984</name>
    <name evidence="10" type="ORF">Dvir_GJ15984</name>
</gene>
<dbReference type="InterPro" id="IPR001969">
    <property type="entry name" value="Aspartic_peptidase_AS"/>
</dbReference>
<dbReference type="Proteomes" id="UP000008792">
    <property type="component" value="Unassembled WGS sequence"/>
</dbReference>
<evidence type="ECO:0000256" key="8">
    <source>
        <dbReference type="SAM" id="SignalP"/>
    </source>
</evidence>
<dbReference type="SMR" id="B4MAU8"/>
<dbReference type="PANTHER" id="PTHR47966">
    <property type="entry name" value="BETA-SITE APP-CLEAVING ENZYME, ISOFORM A-RELATED"/>
    <property type="match status" value="1"/>
</dbReference>
<dbReference type="PhylomeDB" id="B4MAU8"/>
<comment type="similarity">
    <text evidence="1 7">Belongs to the peptidase A1 family.</text>
</comment>
<dbReference type="GO" id="GO:0005764">
    <property type="term" value="C:lysosome"/>
    <property type="evidence" value="ECO:0007669"/>
    <property type="project" value="TreeGrafter"/>
</dbReference>
<dbReference type="InterPro" id="IPR001461">
    <property type="entry name" value="Aspartic_peptidase_A1"/>
</dbReference>
<sequence>MLKVFIVGSLALFVAIASYNAQQLHRVPVYRQQNFVKTRANIKAELAHVRAKYQAPLNLVAATNTSTTTTSLPSLELSNTMNMEYYGAITIGTPPQVFKVQFDTGSSNLWVPSNQCTSLACMDHTQYDPASSTSYKYNGTPITLQYITGTMTGYLAVDVVNVNGMNIPDQTFGVATIEPGTTLEDASFDGILGLAYQSLAIDNVVPPFYNMIALGLVANPVFSFYLARNASSDFGGELIFGGSDHSLFAGNMVYVDVSTQDYWQFEVDNITMNGQVLCSQCQAVADTGTSLILAPTAAFELIESQLDIDADGLIDCTRTYPTLKLAIGGVIFGIPSSAYIVFEPENICVLGISYTTTDLWILGDVFIGQYYTEFDLGKNRIGFASVHGLNYTAGGGASSLEHLRFMEFGVLLAVLWKVLEYLN</sequence>
<dbReference type="InterPro" id="IPR021109">
    <property type="entry name" value="Peptidase_aspartic_dom_sf"/>
</dbReference>
<dbReference type="Pfam" id="PF00026">
    <property type="entry name" value="Asp"/>
    <property type="match status" value="1"/>
</dbReference>
<dbReference type="SUPFAM" id="SSF50630">
    <property type="entry name" value="Acid proteases"/>
    <property type="match status" value="1"/>
</dbReference>
<evidence type="ECO:0000256" key="5">
    <source>
        <dbReference type="PIRSR" id="PIRSR601461-1"/>
    </source>
</evidence>
<feature type="domain" description="Peptidase A1" evidence="9">
    <location>
        <begin position="85"/>
        <end position="384"/>
    </location>
</feature>
<feature type="signal peptide" evidence="8">
    <location>
        <begin position="1"/>
        <end position="21"/>
    </location>
</feature>
<feature type="active site" evidence="5">
    <location>
        <position position="286"/>
    </location>
</feature>
<evidence type="ECO:0000313" key="10">
    <source>
        <dbReference type="EMBL" id="EDW66357.1"/>
    </source>
</evidence>